<keyword evidence="2" id="KW-0479">Metal-binding</keyword>
<protein>
    <submittedName>
        <fullName evidence="6">Pirin domain protein</fullName>
    </submittedName>
</protein>
<dbReference type="PIRSF" id="PIRSF006232">
    <property type="entry name" value="Pirin"/>
    <property type="match status" value="1"/>
</dbReference>
<dbReference type="RefSeq" id="WP_013598109.1">
    <property type="nucleotide sequence ID" value="NC_015144.1"/>
</dbReference>
<dbReference type="PANTHER" id="PTHR43212:SF3">
    <property type="entry name" value="QUERCETIN 2,3-DIOXYGENASE"/>
    <property type="match status" value="1"/>
</dbReference>
<evidence type="ECO:0000313" key="7">
    <source>
        <dbReference type="Proteomes" id="UP000008641"/>
    </source>
</evidence>
<feature type="domain" description="Pirin N-terminal" evidence="4">
    <location>
        <begin position="12"/>
        <end position="120"/>
    </location>
</feature>
<gene>
    <name evidence="6" type="ordered locus">Weevi_1010</name>
</gene>
<dbReference type="InterPro" id="IPR003829">
    <property type="entry name" value="Pirin_N_dom"/>
</dbReference>
<feature type="binding site" evidence="2">
    <location>
        <position position="104"/>
    </location>
    <ligand>
        <name>Fe cation</name>
        <dbReference type="ChEBI" id="CHEBI:24875"/>
    </ligand>
</feature>
<comment type="cofactor">
    <cofactor evidence="2">
        <name>Fe cation</name>
        <dbReference type="ChEBI" id="CHEBI:24875"/>
    </cofactor>
    <text evidence="2">Binds 1 Fe cation per subunit.</text>
</comment>
<evidence type="ECO:0000259" key="4">
    <source>
        <dbReference type="Pfam" id="PF02678"/>
    </source>
</evidence>
<accession>F0P209</accession>
<dbReference type="EMBL" id="CP002455">
    <property type="protein sequence ID" value="ADX67719.1"/>
    <property type="molecule type" value="Genomic_DNA"/>
</dbReference>
<dbReference type="InterPro" id="IPR014710">
    <property type="entry name" value="RmlC-like_jellyroll"/>
</dbReference>
<proteinExistence type="inferred from homology"/>
<dbReference type="Proteomes" id="UP000008641">
    <property type="component" value="Chromosome"/>
</dbReference>
<dbReference type="InterPro" id="IPR011051">
    <property type="entry name" value="RmlC_Cupin_sf"/>
</dbReference>
<dbReference type="Pfam" id="PF17954">
    <property type="entry name" value="Pirin_C_2"/>
    <property type="match status" value="1"/>
</dbReference>
<name>F0P209_WEEVC</name>
<dbReference type="PANTHER" id="PTHR43212">
    <property type="entry name" value="QUERCETIN 2,3-DIOXYGENASE"/>
    <property type="match status" value="1"/>
</dbReference>
<dbReference type="InterPro" id="IPR041602">
    <property type="entry name" value="Quercetinase_C"/>
</dbReference>
<dbReference type="InterPro" id="IPR012093">
    <property type="entry name" value="Pirin"/>
</dbReference>
<dbReference type="KEGG" id="wvi:Weevi_1010"/>
<evidence type="ECO:0000256" key="1">
    <source>
        <dbReference type="ARBA" id="ARBA00008416"/>
    </source>
</evidence>
<dbReference type="eggNOG" id="COG1741">
    <property type="taxonomic scope" value="Bacteria"/>
</dbReference>
<evidence type="ECO:0000313" key="6">
    <source>
        <dbReference type="EMBL" id="ADX67719.1"/>
    </source>
</evidence>
<dbReference type="Gene3D" id="2.60.120.10">
    <property type="entry name" value="Jelly Rolls"/>
    <property type="match status" value="2"/>
</dbReference>
<evidence type="ECO:0000259" key="5">
    <source>
        <dbReference type="Pfam" id="PF17954"/>
    </source>
</evidence>
<feature type="binding site" evidence="2">
    <location>
        <position position="102"/>
    </location>
    <ligand>
        <name>Fe cation</name>
        <dbReference type="ChEBI" id="CHEBI:24875"/>
    </ligand>
</feature>
<keyword evidence="7" id="KW-1185">Reference proteome</keyword>
<evidence type="ECO:0000256" key="3">
    <source>
        <dbReference type="RuleBase" id="RU003457"/>
    </source>
</evidence>
<reference evidence="7" key="2">
    <citation type="journal article" date="2011" name="Stand. Genomic Sci.">
        <title>Complete genome sequence of Weeksella virosa type strain (9751T).</title>
        <authorList>
            <person name="Lang E."/>
            <person name="Teshima H."/>
            <person name="Lucas S."/>
            <person name="Lapidus A."/>
            <person name="Hammon N."/>
            <person name="Deshpande S."/>
            <person name="Nolan M."/>
            <person name="Cheng J."/>
            <person name="Pitluck S."/>
            <person name="Liolios K."/>
            <person name="Pagani I."/>
            <person name="Mikhailova N."/>
            <person name="Ivanova N."/>
            <person name="Mavromatis K."/>
            <person name="Pati A."/>
            <person name="Tapia R."/>
            <person name="Han C."/>
            <person name="Goodwin L."/>
            <person name="Chen A."/>
            <person name="Palaniappan K."/>
            <person name="Land M."/>
            <person name="Hauser L."/>
            <person name="Chang Y."/>
            <person name="Jeffries C."/>
            <person name="Brambilla E."/>
            <person name="Kopitz M."/>
            <person name="Rohde M."/>
            <person name="Goker M."/>
            <person name="Tindall B."/>
            <person name="Detter J."/>
            <person name="Woyke T."/>
            <person name="Bristow J."/>
            <person name="Eisen J."/>
            <person name="Markowitz V."/>
            <person name="Hugenholtz P."/>
            <person name="Klenk H."/>
            <person name="Kyrpides N."/>
        </authorList>
    </citation>
    <scope>NUCLEOTIDE SEQUENCE [LARGE SCALE GENOMIC DNA]</scope>
    <source>
        <strain evidence="7">ATCC 43766 / DSM 16922 / JCM 21250 / NBRC 16016 / NCTC 11634 / CL345/78</strain>
    </source>
</reference>
<dbReference type="Pfam" id="PF02678">
    <property type="entry name" value="Pirin"/>
    <property type="match status" value="1"/>
</dbReference>
<feature type="domain" description="Quercetin 2,3-dioxygenase C-terminal cupin" evidence="5">
    <location>
        <begin position="148"/>
        <end position="233"/>
    </location>
</feature>
<dbReference type="STRING" id="865938.Weevi_1010"/>
<evidence type="ECO:0000256" key="2">
    <source>
        <dbReference type="PIRSR" id="PIRSR006232-1"/>
    </source>
</evidence>
<feature type="binding site" evidence="2">
    <location>
        <position position="60"/>
    </location>
    <ligand>
        <name>Fe cation</name>
        <dbReference type="ChEBI" id="CHEBI:24875"/>
    </ligand>
</feature>
<feature type="binding site" evidence="2">
    <location>
        <position position="58"/>
    </location>
    <ligand>
        <name>Fe cation</name>
        <dbReference type="ChEBI" id="CHEBI:24875"/>
    </ligand>
</feature>
<dbReference type="OrthoDB" id="321327at2"/>
<dbReference type="CDD" id="cd02910">
    <property type="entry name" value="cupin_Yhhw_N"/>
    <property type="match status" value="1"/>
</dbReference>
<dbReference type="SUPFAM" id="SSF51182">
    <property type="entry name" value="RmlC-like cupins"/>
    <property type="match status" value="1"/>
</dbReference>
<dbReference type="AlphaFoldDB" id="F0P209"/>
<dbReference type="GO" id="GO:0046872">
    <property type="term" value="F:metal ion binding"/>
    <property type="evidence" value="ECO:0007669"/>
    <property type="project" value="UniProtKB-KW"/>
</dbReference>
<organism evidence="6 7">
    <name type="scientific">Weeksella virosa (strain ATCC 43766 / DSM 16922 / JCM 21250 / CCUG 30538 / CDC 9751 / IAM 14551 / NBRC 16016 / NCTC 11634 / CL345/78)</name>
    <dbReference type="NCBI Taxonomy" id="865938"/>
    <lineage>
        <taxon>Bacteria</taxon>
        <taxon>Pseudomonadati</taxon>
        <taxon>Bacteroidota</taxon>
        <taxon>Flavobacteriia</taxon>
        <taxon>Flavobacteriales</taxon>
        <taxon>Weeksellaceae</taxon>
        <taxon>Weeksella</taxon>
    </lineage>
</organism>
<dbReference type="HOGENOM" id="CLU_064194_2_2_10"/>
<reference evidence="6 7" key="1">
    <citation type="journal article" date="2011" name="Stand. Genomic Sci.">
        <title>Complete genome sequence of Weeksella virosa type strain (9751).</title>
        <authorList>
            <person name="Lang E."/>
            <person name="Teshima H."/>
            <person name="Lucas S."/>
            <person name="Lapidus A."/>
            <person name="Hammon N."/>
            <person name="Deshpande S."/>
            <person name="Nolan M."/>
            <person name="Cheng J.F."/>
            <person name="Pitluck S."/>
            <person name="Liolios K."/>
            <person name="Pagani I."/>
            <person name="Mikhailova N."/>
            <person name="Ivanova N."/>
            <person name="Mavromatis K."/>
            <person name="Pati A."/>
            <person name="Tapia R."/>
            <person name="Han C."/>
            <person name="Goodwin L."/>
            <person name="Chen A."/>
            <person name="Palaniappan K."/>
            <person name="Land M."/>
            <person name="Hauser L."/>
            <person name="Chang Y.J."/>
            <person name="Jeffries C.D."/>
            <person name="Brambilla E.M."/>
            <person name="Kopitz M."/>
            <person name="Rohde M."/>
            <person name="Goker M."/>
            <person name="Tindall B.J."/>
            <person name="Detter J.C."/>
            <person name="Woyke T."/>
            <person name="Bristow J."/>
            <person name="Eisen J.A."/>
            <person name="Markowitz V."/>
            <person name="Hugenholtz P."/>
            <person name="Klenk H.P."/>
            <person name="Kyrpides N.C."/>
        </authorList>
    </citation>
    <scope>NUCLEOTIDE SEQUENCE [LARGE SCALE GENOMIC DNA]</scope>
    <source>
        <strain evidence="7">ATCC 43766 / DSM 16922 / JCM 21250 / NBRC 16016 / NCTC 11634 / CL345/78</strain>
    </source>
</reference>
<comment type="similarity">
    <text evidence="1 3">Belongs to the pirin family.</text>
</comment>
<sequence>MKYQIYKAETRGRANHGWLITHHSYSFANYYQEDRIHFGALRVLNDDVIAAGTGFGRHPHENMEIITLPQKGALRHEDSMGNGSVIYPNDIQVMSAGTGIFHAEMNASETEACEIFQIWIFPNKQNVAPRYEQKSINDWRKDNQLYQILSPNQNEIGVWIHQDAWMYQGEYSQKTHETYSVHKENQGVMLFVIEGKVEFDGIMLNRRDAIEITDAEQIVFDVEKDSKILLIEVPLIF</sequence>
<keyword evidence="2" id="KW-0408">Iron</keyword>